<dbReference type="SUPFAM" id="SSF140500">
    <property type="entry name" value="BAS1536-like"/>
    <property type="match status" value="1"/>
</dbReference>
<organism evidence="2 3">
    <name type="scientific">Chengkuizengella axinellae</name>
    <dbReference type="NCBI Taxonomy" id="3064388"/>
    <lineage>
        <taxon>Bacteria</taxon>
        <taxon>Bacillati</taxon>
        <taxon>Bacillota</taxon>
        <taxon>Bacilli</taxon>
        <taxon>Bacillales</taxon>
        <taxon>Paenibacillaceae</taxon>
        <taxon>Chengkuizengella</taxon>
    </lineage>
</organism>
<keyword evidence="3" id="KW-1185">Reference proteome</keyword>
<sequence>MDKAIKLYQYEVFEKDLQEDEIKSIIKKELMKLENLRIELNKLQDHFNEHYTECLILSQKIDEILNRIHILQKRLVKPNAHKKQSNSDD</sequence>
<accession>A0ABT9J507</accession>
<protein>
    <submittedName>
        <fullName evidence="2">Spo0E family sporulation regulatory protein-aspartic acid phosphatase</fullName>
    </submittedName>
</protein>
<name>A0ABT9J507_9BACL</name>
<dbReference type="Proteomes" id="UP001231941">
    <property type="component" value="Unassembled WGS sequence"/>
</dbReference>
<evidence type="ECO:0000313" key="3">
    <source>
        <dbReference type="Proteomes" id="UP001231941"/>
    </source>
</evidence>
<dbReference type="InterPro" id="IPR037208">
    <property type="entry name" value="Spo0E-like_sf"/>
</dbReference>
<dbReference type="RefSeq" id="WP_305994011.1">
    <property type="nucleotide sequence ID" value="NZ_JAVAMP010000017.1"/>
</dbReference>
<gene>
    <name evidence="2" type="ORF">Q5Y73_21645</name>
</gene>
<evidence type="ECO:0000256" key="1">
    <source>
        <dbReference type="SAM" id="Coils"/>
    </source>
</evidence>
<keyword evidence="1" id="KW-0175">Coiled coil</keyword>
<dbReference type="EMBL" id="JAVAMP010000017">
    <property type="protein sequence ID" value="MDP5276702.1"/>
    <property type="molecule type" value="Genomic_DNA"/>
</dbReference>
<feature type="coiled-coil region" evidence="1">
    <location>
        <begin position="26"/>
        <end position="53"/>
    </location>
</feature>
<comment type="caution">
    <text evidence="2">The sequence shown here is derived from an EMBL/GenBank/DDBJ whole genome shotgun (WGS) entry which is preliminary data.</text>
</comment>
<proteinExistence type="predicted"/>
<reference evidence="2 3" key="1">
    <citation type="submission" date="2023-08" db="EMBL/GenBank/DDBJ databases">
        <authorList>
            <person name="Park J.-S."/>
        </authorList>
    </citation>
    <scope>NUCLEOTIDE SEQUENCE [LARGE SCALE GENOMIC DNA]</scope>
    <source>
        <strain evidence="2 3">2205SS18-9</strain>
    </source>
</reference>
<evidence type="ECO:0000313" key="2">
    <source>
        <dbReference type="EMBL" id="MDP5276702.1"/>
    </source>
</evidence>